<feature type="compositionally biased region" description="Basic and acidic residues" evidence="1">
    <location>
        <begin position="480"/>
        <end position="513"/>
    </location>
</feature>
<dbReference type="InterPro" id="IPR036865">
    <property type="entry name" value="CRAL-TRIO_dom_sf"/>
</dbReference>
<dbReference type="InterPro" id="IPR011074">
    <property type="entry name" value="CRAL/TRIO_N_dom"/>
</dbReference>
<feature type="region of interest" description="Disordered" evidence="1">
    <location>
        <begin position="450"/>
        <end position="582"/>
    </location>
</feature>
<dbReference type="Gene3D" id="3.40.525.10">
    <property type="entry name" value="CRAL-TRIO lipid binding domain"/>
    <property type="match status" value="1"/>
</dbReference>
<feature type="compositionally biased region" description="Basic and acidic residues" evidence="1">
    <location>
        <begin position="64"/>
        <end position="87"/>
    </location>
</feature>
<name>A0A316YTN7_9BASI</name>
<dbReference type="InterPro" id="IPR001251">
    <property type="entry name" value="CRAL-TRIO_dom"/>
</dbReference>
<evidence type="ECO:0000259" key="2">
    <source>
        <dbReference type="PROSITE" id="PS50191"/>
    </source>
</evidence>
<dbReference type="SUPFAM" id="SSF52087">
    <property type="entry name" value="CRAL/TRIO domain"/>
    <property type="match status" value="1"/>
</dbReference>
<dbReference type="InterPro" id="IPR036273">
    <property type="entry name" value="CRAL/TRIO_N_dom_sf"/>
</dbReference>
<dbReference type="PANTHER" id="PTHR46590">
    <property type="entry name" value="PHOSPHATIDYLINOSITOL TRANSFER PROTEIN CSR1-RELATED"/>
    <property type="match status" value="1"/>
</dbReference>
<dbReference type="Pfam" id="PF03765">
    <property type="entry name" value="CRAL_TRIO_N"/>
    <property type="match status" value="1"/>
</dbReference>
<dbReference type="PROSITE" id="PS50191">
    <property type="entry name" value="CRAL_TRIO"/>
    <property type="match status" value="1"/>
</dbReference>
<dbReference type="EMBL" id="KZ819635">
    <property type="protein sequence ID" value="PWN92492.1"/>
    <property type="molecule type" value="Genomic_DNA"/>
</dbReference>
<dbReference type="RefSeq" id="XP_025379690.1">
    <property type="nucleotide sequence ID" value="XM_025519577.1"/>
</dbReference>
<reference evidence="3 4" key="1">
    <citation type="journal article" date="2018" name="Mol. Biol. Evol.">
        <title>Broad Genomic Sampling Reveals a Smut Pathogenic Ancestry of the Fungal Clade Ustilaginomycotina.</title>
        <authorList>
            <person name="Kijpornyongpan T."/>
            <person name="Mondo S.J."/>
            <person name="Barry K."/>
            <person name="Sandor L."/>
            <person name="Lee J."/>
            <person name="Lipzen A."/>
            <person name="Pangilinan J."/>
            <person name="LaButti K."/>
            <person name="Hainaut M."/>
            <person name="Henrissat B."/>
            <person name="Grigoriev I.V."/>
            <person name="Spatafora J.W."/>
            <person name="Aime M.C."/>
        </authorList>
    </citation>
    <scope>NUCLEOTIDE SEQUENCE [LARGE SCALE GENOMIC DNA]</scope>
    <source>
        <strain evidence="3 4">MCA 4198</strain>
    </source>
</reference>
<feature type="region of interest" description="Disordered" evidence="1">
    <location>
        <begin position="47"/>
        <end position="87"/>
    </location>
</feature>
<dbReference type="InterPro" id="IPR052432">
    <property type="entry name" value="PITP/CRAL-TRIO"/>
</dbReference>
<accession>A0A316YTN7</accession>
<dbReference type="Pfam" id="PF00650">
    <property type="entry name" value="CRAL_TRIO"/>
    <property type="match status" value="1"/>
</dbReference>
<dbReference type="SUPFAM" id="SSF46938">
    <property type="entry name" value="CRAL/TRIO N-terminal domain"/>
    <property type="match status" value="1"/>
</dbReference>
<dbReference type="CDD" id="cd00170">
    <property type="entry name" value="SEC14"/>
    <property type="match status" value="1"/>
</dbReference>
<feature type="compositionally biased region" description="Basic and acidic residues" evidence="1">
    <location>
        <begin position="450"/>
        <end position="468"/>
    </location>
</feature>
<dbReference type="Proteomes" id="UP000245768">
    <property type="component" value="Unassembled WGS sequence"/>
</dbReference>
<dbReference type="FunCoup" id="A0A316YTN7">
    <property type="interactions" value="95"/>
</dbReference>
<feature type="compositionally biased region" description="Basic and acidic residues" evidence="1">
    <location>
        <begin position="521"/>
        <end position="531"/>
    </location>
</feature>
<dbReference type="GeneID" id="37041493"/>
<dbReference type="PANTHER" id="PTHR46590:SF1">
    <property type="entry name" value="PHOSPHATIDYLINOSITOL TRANSFER PROTEIN CSR1"/>
    <property type="match status" value="1"/>
</dbReference>
<feature type="domain" description="CRAL-TRIO" evidence="2">
    <location>
        <begin position="163"/>
        <end position="322"/>
    </location>
</feature>
<gene>
    <name evidence="3" type="ORF">FA10DRAFT_250816</name>
</gene>
<sequence>MVKEIGMSEYPVPEGYVGNLNDEHEAKLREMWLEFFSCVEKAQGKGGAEGGAGAATVGVNQEDNDPKKSGIPKGDEAKEEAKKKEEEKAMNDLLQEYGKDALRNSFWRFVKFDDPDTIMLRFLRARKWDVGRAIAMMAGCLKWRLDNKVELLAEEGDLGNGKIEKFLEQQRSGKTYAFGTALTEMPIAYIHVGKHNTFAQPTASMQKYVIYAMESFRLFMMNNTGKVEILFDMTGFGLKSMDWNVVLFLVKCLEAYFPESLDCMYVYNAPWVFWGIWKVLGPLLDPVVRAKVVFTNKAEEMKDKMPSDRLLPEVGGKTSNKFVFIEPKEGENKLLEDKAKRDEKFGHYMETADEYEAVTRKWAEADKGAADTETEEKRKLLVKKLRVAQFDQEPYFRGKTQAHRDGTLDGQGIVTWLYKQKDGEDIRHIVGRRYCVAVLKREIKEIEEGRSVKEAEEKTEAALEKSDFSGEAAAAAETPGDFHDAPQAGEKETQKAVDGDKKVDETADGKEAAAAETNGDASEKALPEEPKTNGNASGATDYSAKPNGPAETIKEKAAEAKDATKAKGDTLSRRFSKMMGRK</sequence>
<organism evidence="3 4">
    <name type="scientific">Acaromyces ingoldii</name>
    <dbReference type="NCBI Taxonomy" id="215250"/>
    <lineage>
        <taxon>Eukaryota</taxon>
        <taxon>Fungi</taxon>
        <taxon>Dikarya</taxon>
        <taxon>Basidiomycota</taxon>
        <taxon>Ustilaginomycotina</taxon>
        <taxon>Exobasidiomycetes</taxon>
        <taxon>Exobasidiales</taxon>
        <taxon>Cryptobasidiaceae</taxon>
        <taxon>Acaromyces</taxon>
    </lineage>
</organism>
<feature type="compositionally biased region" description="Basic and acidic residues" evidence="1">
    <location>
        <begin position="552"/>
        <end position="572"/>
    </location>
</feature>
<evidence type="ECO:0000313" key="3">
    <source>
        <dbReference type="EMBL" id="PWN92492.1"/>
    </source>
</evidence>
<dbReference type="AlphaFoldDB" id="A0A316YTN7"/>
<dbReference type="SMART" id="SM01100">
    <property type="entry name" value="CRAL_TRIO_N"/>
    <property type="match status" value="1"/>
</dbReference>
<dbReference type="OrthoDB" id="43460at2759"/>
<evidence type="ECO:0000313" key="4">
    <source>
        <dbReference type="Proteomes" id="UP000245768"/>
    </source>
</evidence>
<protein>
    <submittedName>
        <fullName evidence="3">CRAL/TRIO domain-containing protein</fullName>
    </submittedName>
</protein>
<proteinExistence type="predicted"/>
<evidence type="ECO:0000256" key="1">
    <source>
        <dbReference type="SAM" id="MobiDB-lite"/>
    </source>
</evidence>
<dbReference type="SMART" id="SM00516">
    <property type="entry name" value="SEC14"/>
    <property type="match status" value="1"/>
</dbReference>
<dbReference type="InParanoid" id="A0A316YTN7"/>
<keyword evidence="4" id="KW-1185">Reference proteome</keyword>